<dbReference type="AlphaFoldDB" id="A0A117QZ78"/>
<organism evidence="2 3">
    <name type="scientific">Streptomyces canus</name>
    <dbReference type="NCBI Taxonomy" id="58343"/>
    <lineage>
        <taxon>Bacteria</taxon>
        <taxon>Bacillati</taxon>
        <taxon>Actinomycetota</taxon>
        <taxon>Actinomycetes</taxon>
        <taxon>Kitasatosporales</taxon>
        <taxon>Streptomycetaceae</taxon>
        <taxon>Streptomyces</taxon>
        <taxon>Streptomyces aurantiacus group</taxon>
    </lineage>
</organism>
<gene>
    <name evidence="2" type="ORF">AQJ46_32730</name>
</gene>
<keyword evidence="1" id="KW-0812">Transmembrane</keyword>
<accession>A0A117QZ78</accession>
<evidence type="ECO:0000313" key="3">
    <source>
        <dbReference type="Proteomes" id="UP000053669"/>
    </source>
</evidence>
<dbReference type="EMBL" id="LMWU01000039">
    <property type="protein sequence ID" value="KUN62086.1"/>
    <property type="molecule type" value="Genomic_DNA"/>
</dbReference>
<evidence type="ECO:0000313" key="2">
    <source>
        <dbReference type="EMBL" id="KUN62086.1"/>
    </source>
</evidence>
<dbReference type="Proteomes" id="UP000053669">
    <property type="component" value="Unassembled WGS sequence"/>
</dbReference>
<feature type="transmembrane region" description="Helical" evidence="1">
    <location>
        <begin position="27"/>
        <end position="47"/>
    </location>
</feature>
<evidence type="ECO:0000256" key="1">
    <source>
        <dbReference type="SAM" id="Phobius"/>
    </source>
</evidence>
<protein>
    <submittedName>
        <fullName evidence="2">Uncharacterized protein</fullName>
    </submittedName>
</protein>
<name>A0A117QZ78_9ACTN</name>
<keyword evidence="1" id="KW-0472">Membrane</keyword>
<comment type="caution">
    <text evidence="2">The sequence shown here is derived from an EMBL/GenBank/DDBJ whole genome shotgun (WGS) entry which is preliminary data.</text>
</comment>
<sequence length="59" mass="6430">MDSVIYLLSRLTDDHDVFTGDGSLAEIYLILIATTPLTGRALLWVLAQPAFTAPRTAQP</sequence>
<proteinExistence type="predicted"/>
<reference evidence="2 3" key="1">
    <citation type="submission" date="2015-10" db="EMBL/GenBank/DDBJ databases">
        <title>Draft genome sequence of Streptomyces canus DSM 40017, type strain for the species Streptomyces canus.</title>
        <authorList>
            <person name="Ruckert C."/>
            <person name="Winkler A."/>
            <person name="Kalinowski J."/>
            <person name="Kampfer P."/>
            <person name="Glaeser S."/>
        </authorList>
    </citation>
    <scope>NUCLEOTIDE SEQUENCE [LARGE SCALE GENOMIC DNA]</scope>
    <source>
        <strain evidence="2 3">DSM 40017</strain>
    </source>
</reference>
<keyword evidence="1" id="KW-1133">Transmembrane helix</keyword>
<dbReference type="RefSeq" id="WP_059209003.1">
    <property type="nucleotide sequence ID" value="NZ_KQ948667.1"/>
</dbReference>